<dbReference type="InterPro" id="IPR029069">
    <property type="entry name" value="HotDog_dom_sf"/>
</dbReference>
<dbReference type="NCBIfam" id="TIGR00369">
    <property type="entry name" value="unchar_dom_1"/>
    <property type="match status" value="1"/>
</dbReference>
<dbReference type="AlphaFoldDB" id="A0A7X5F078"/>
<dbReference type="CDD" id="cd03443">
    <property type="entry name" value="PaaI_thioesterase"/>
    <property type="match status" value="1"/>
</dbReference>
<dbReference type="EMBL" id="JAABLQ010000001">
    <property type="protein sequence ID" value="NBN77373.1"/>
    <property type="molecule type" value="Genomic_DNA"/>
</dbReference>
<protein>
    <submittedName>
        <fullName evidence="1">Hotdog fold thioesterase</fullName>
    </submittedName>
</protein>
<accession>A0A7X5F078</accession>
<keyword evidence="2" id="KW-1185">Reference proteome</keyword>
<dbReference type="GO" id="GO:0016289">
    <property type="term" value="F:acyl-CoA hydrolase activity"/>
    <property type="evidence" value="ECO:0007669"/>
    <property type="project" value="UniProtKB-ARBA"/>
</dbReference>
<evidence type="ECO:0000313" key="1">
    <source>
        <dbReference type="EMBL" id="NBN77373.1"/>
    </source>
</evidence>
<organism evidence="1 2">
    <name type="scientific">Pannonibacter tanglangensis</name>
    <dbReference type="NCBI Taxonomy" id="2750084"/>
    <lineage>
        <taxon>Bacteria</taxon>
        <taxon>Pseudomonadati</taxon>
        <taxon>Pseudomonadota</taxon>
        <taxon>Alphaproteobacteria</taxon>
        <taxon>Hyphomicrobiales</taxon>
        <taxon>Stappiaceae</taxon>
        <taxon>Pannonibacter</taxon>
    </lineage>
</organism>
<name>A0A7X5F078_9HYPH</name>
<dbReference type="Pfam" id="PF03061">
    <property type="entry name" value="4HBT"/>
    <property type="match status" value="1"/>
</dbReference>
<dbReference type="InterPro" id="IPR006683">
    <property type="entry name" value="Thioestr_dom"/>
</dbReference>
<sequence length="124" mass="12755">MAHLGATISHLAPGEVDLTMPFAAHLTQQHGFFHAGATTSLADSAAGYAALSLFPAGTGVLSTEFKFNLLNPGRGRALVARGRVIKPGRTLTVCRADVFGLDEAGEVHVATGLVSLICLAGITD</sequence>
<dbReference type="Gene3D" id="3.10.129.10">
    <property type="entry name" value="Hotdog Thioesterase"/>
    <property type="match status" value="1"/>
</dbReference>
<evidence type="ECO:0000313" key="2">
    <source>
        <dbReference type="Proteomes" id="UP000586722"/>
    </source>
</evidence>
<dbReference type="Proteomes" id="UP000586722">
    <property type="component" value="Unassembled WGS sequence"/>
</dbReference>
<reference evidence="2" key="1">
    <citation type="submission" date="2020-01" db="EMBL/GenBank/DDBJ databases">
        <authorList>
            <person name="Fang Y."/>
            <person name="Sun R."/>
            <person name="Nie L."/>
            <person name="He J."/>
            <person name="Hao L."/>
            <person name="Wang L."/>
            <person name="Su S."/>
            <person name="Lv E."/>
            <person name="Zhang Z."/>
            <person name="Xie R."/>
            <person name="Liu H."/>
        </authorList>
    </citation>
    <scope>NUCLEOTIDE SEQUENCE [LARGE SCALE GENOMIC DNA]</scope>
    <source>
        <strain evidence="2">XCT-53</strain>
    </source>
</reference>
<dbReference type="SUPFAM" id="SSF54637">
    <property type="entry name" value="Thioesterase/thiol ester dehydrase-isomerase"/>
    <property type="match status" value="1"/>
</dbReference>
<proteinExistence type="predicted"/>
<comment type="caution">
    <text evidence="1">The sequence shown here is derived from an EMBL/GenBank/DDBJ whole genome shotgun (WGS) entry which is preliminary data.</text>
</comment>
<dbReference type="InterPro" id="IPR003736">
    <property type="entry name" value="PAAI_dom"/>
</dbReference>
<gene>
    <name evidence="1" type="ORF">GWI72_03735</name>
</gene>